<keyword evidence="2" id="KW-1185">Reference proteome</keyword>
<evidence type="ECO:0000313" key="1">
    <source>
        <dbReference type="EMBL" id="KAL2624450.1"/>
    </source>
</evidence>
<comment type="caution">
    <text evidence="1">The sequence shown here is derived from an EMBL/GenBank/DDBJ whole genome shotgun (WGS) entry which is preliminary data.</text>
</comment>
<organism evidence="1 2">
    <name type="scientific">Riccia fluitans</name>
    <dbReference type="NCBI Taxonomy" id="41844"/>
    <lineage>
        <taxon>Eukaryota</taxon>
        <taxon>Viridiplantae</taxon>
        <taxon>Streptophyta</taxon>
        <taxon>Embryophyta</taxon>
        <taxon>Marchantiophyta</taxon>
        <taxon>Marchantiopsida</taxon>
        <taxon>Marchantiidae</taxon>
        <taxon>Marchantiales</taxon>
        <taxon>Ricciaceae</taxon>
        <taxon>Riccia</taxon>
    </lineage>
</organism>
<reference evidence="1 2" key="1">
    <citation type="submission" date="2024-09" db="EMBL/GenBank/DDBJ databases">
        <title>Chromosome-scale assembly of Riccia fluitans.</title>
        <authorList>
            <person name="Paukszto L."/>
            <person name="Sawicki J."/>
            <person name="Karawczyk K."/>
            <person name="Piernik-Szablinska J."/>
            <person name="Szczecinska M."/>
            <person name="Mazdziarz M."/>
        </authorList>
    </citation>
    <scope>NUCLEOTIDE SEQUENCE [LARGE SCALE GENOMIC DNA]</scope>
    <source>
        <strain evidence="1">Rf_01</strain>
        <tissue evidence="1">Aerial parts of the thallus</tissue>
    </source>
</reference>
<proteinExistence type="predicted"/>
<dbReference type="AlphaFoldDB" id="A0ABD1YCN0"/>
<protein>
    <submittedName>
        <fullName evidence="1">Uncharacterized protein</fullName>
    </submittedName>
</protein>
<accession>A0ABD1YCN0</accession>
<dbReference type="EMBL" id="JBHFFA010000005">
    <property type="protein sequence ID" value="KAL2624450.1"/>
    <property type="molecule type" value="Genomic_DNA"/>
</dbReference>
<dbReference type="Proteomes" id="UP001605036">
    <property type="component" value="Unassembled WGS sequence"/>
</dbReference>
<gene>
    <name evidence="1" type="ORF">R1flu_008695</name>
</gene>
<sequence length="115" mass="13111">MIMPIAEINLVPLMDKEKQKKLRKYLKSIRQKIKLGAPPQVPAYPEVMNFWENQFGILDTPRQLVKTPAERAIQGKDIIHWTGLDIDQSVEVNVGIEDQPKIVKIGAALSPQERQ</sequence>
<name>A0ABD1YCN0_9MARC</name>
<evidence type="ECO:0000313" key="2">
    <source>
        <dbReference type="Proteomes" id="UP001605036"/>
    </source>
</evidence>